<evidence type="ECO:0000313" key="2">
    <source>
        <dbReference type="EMBL" id="GGG02024.1"/>
    </source>
</evidence>
<dbReference type="GO" id="GO:0005829">
    <property type="term" value="C:cytosol"/>
    <property type="evidence" value="ECO:0007669"/>
    <property type="project" value="TreeGrafter"/>
</dbReference>
<reference evidence="2" key="1">
    <citation type="journal article" date="2014" name="Int. J. Syst. Evol. Microbiol.">
        <title>Complete genome sequence of Corynebacterium casei LMG S-19264T (=DSM 44701T), isolated from a smear-ripened cheese.</title>
        <authorList>
            <consortium name="US DOE Joint Genome Institute (JGI-PGF)"/>
            <person name="Walter F."/>
            <person name="Albersmeier A."/>
            <person name="Kalinowski J."/>
            <person name="Ruckert C."/>
        </authorList>
    </citation>
    <scope>NUCLEOTIDE SEQUENCE</scope>
    <source>
        <strain evidence="2">CGMCC 1.15758</strain>
    </source>
</reference>
<dbReference type="PANTHER" id="PTHR30283:SF4">
    <property type="entry name" value="PEROXIDE STRESS RESISTANCE PROTEIN YAAA"/>
    <property type="match status" value="1"/>
</dbReference>
<dbReference type="GO" id="GO:0033194">
    <property type="term" value="P:response to hydroperoxide"/>
    <property type="evidence" value="ECO:0007669"/>
    <property type="project" value="TreeGrafter"/>
</dbReference>
<dbReference type="Proteomes" id="UP000636949">
    <property type="component" value="Unassembled WGS sequence"/>
</dbReference>
<dbReference type="EMBL" id="BMJS01000023">
    <property type="protein sequence ID" value="GGG02024.1"/>
    <property type="molecule type" value="Genomic_DNA"/>
</dbReference>
<keyword evidence="3" id="KW-1185">Reference proteome</keyword>
<proteinExistence type="inferred from homology"/>
<dbReference type="Pfam" id="PF03883">
    <property type="entry name" value="H2O2_YaaD"/>
    <property type="match status" value="1"/>
</dbReference>
<dbReference type="PANTHER" id="PTHR30283">
    <property type="entry name" value="PEROXIDE STRESS RESPONSE PROTEIN YAAA"/>
    <property type="match status" value="1"/>
</dbReference>
<comment type="similarity">
    <text evidence="1">Belongs to the UPF0246 family.</text>
</comment>
<name>A0A8J2Z5S5_9GAMM</name>
<dbReference type="NCBIfam" id="NF002542">
    <property type="entry name" value="PRK02101.1-3"/>
    <property type="match status" value="1"/>
</dbReference>
<protein>
    <recommendedName>
        <fullName evidence="1">UPF0246 protein GCM10010995_19370</fullName>
    </recommendedName>
</protein>
<dbReference type="AlphaFoldDB" id="A0A8J2Z5S5"/>
<evidence type="ECO:0000256" key="1">
    <source>
        <dbReference type="HAMAP-Rule" id="MF_00652"/>
    </source>
</evidence>
<gene>
    <name evidence="2" type="ORF">GCM10010995_19370</name>
</gene>
<accession>A0A8J2Z5S5</accession>
<reference evidence="2" key="2">
    <citation type="submission" date="2020-09" db="EMBL/GenBank/DDBJ databases">
        <authorList>
            <person name="Sun Q."/>
            <person name="Zhou Y."/>
        </authorList>
    </citation>
    <scope>NUCLEOTIDE SEQUENCE</scope>
    <source>
        <strain evidence="2">CGMCC 1.15758</strain>
    </source>
</reference>
<dbReference type="RefSeq" id="WP_117003261.1">
    <property type="nucleotide sequence ID" value="NZ_BMJS01000023.1"/>
</dbReference>
<sequence>MLSLISPAKSQDFSQNAPTELTSKVLFAEQIKQLVAKLKHYTPDEFERLMKISPKLAEGVFDMYINFDSNHYGKDNAKQALFAFTGDVYRGLDALTLSPAHINYAQEHLLMISGLYGLIRPLDLIQAYRLEMGTKFYIDDVLLYDFWRETLTQKLNDIIKENNHQAIVNLASNEYSKAIDKKMIKATWLEVDFKEFHKGKYQTIALFAKRARGRMVRYIIDHNINDIEALKGFDYDGYVFNPELSRDKSFCFTRVKP</sequence>
<evidence type="ECO:0000313" key="3">
    <source>
        <dbReference type="Proteomes" id="UP000636949"/>
    </source>
</evidence>
<dbReference type="OrthoDB" id="9777133at2"/>
<comment type="caution">
    <text evidence="2">The sequence shown here is derived from an EMBL/GenBank/DDBJ whole genome shotgun (WGS) entry which is preliminary data.</text>
</comment>
<dbReference type="InterPro" id="IPR005583">
    <property type="entry name" value="YaaA"/>
</dbReference>
<organism evidence="2 3">
    <name type="scientific">Cysteiniphilum litorale</name>
    <dbReference type="NCBI Taxonomy" id="2056700"/>
    <lineage>
        <taxon>Bacteria</taxon>
        <taxon>Pseudomonadati</taxon>
        <taxon>Pseudomonadota</taxon>
        <taxon>Gammaproteobacteria</taxon>
        <taxon>Thiotrichales</taxon>
        <taxon>Fastidiosibacteraceae</taxon>
        <taxon>Cysteiniphilum</taxon>
    </lineage>
</organism>
<dbReference type="HAMAP" id="MF_00652">
    <property type="entry name" value="UPF0246"/>
    <property type="match status" value="1"/>
</dbReference>